<name>A0A2T6BK87_9RHOB</name>
<dbReference type="OrthoDB" id="7824640at2"/>
<dbReference type="EMBL" id="QBKS01000001">
    <property type="protein sequence ID" value="PTX56474.1"/>
    <property type="molecule type" value="Genomic_DNA"/>
</dbReference>
<dbReference type="InterPro" id="IPR059206">
    <property type="entry name" value="Sll1717-like"/>
</dbReference>
<accession>A0A2T6BK87</accession>
<reference evidence="1 2" key="1">
    <citation type="submission" date="2018-04" db="EMBL/GenBank/DDBJ databases">
        <title>Genomic Encyclopedia of Archaeal and Bacterial Type Strains, Phase II (KMG-II): from individual species to whole genera.</title>
        <authorList>
            <person name="Goeker M."/>
        </authorList>
    </citation>
    <scope>NUCLEOTIDE SEQUENCE [LARGE SCALE GENOMIC DNA]</scope>
    <source>
        <strain evidence="1 2">DSM 100977</strain>
    </source>
</reference>
<proteinExistence type="predicted"/>
<dbReference type="RefSeq" id="WP_146174163.1">
    <property type="nucleotide sequence ID" value="NZ_QBKS01000001.1"/>
</dbReference>
<dbReference type="InterPro" id="IPR027417">
    <property type="entry name" value="P-loop_NTPase"/>
</dbReference>
<protein>
    <submittedName>
        <fullName evidence="1">Uncharacterized protein</fullName>
    </submittedName>
</protein>
<comment type="caution">
    <text evidence="1">The sequence shown here is derived from an EMBL/GenBank/DDBJ whole genome shotgun (WGS) entry which is preliminary data.</text>
</comment>
<dbReference type="AlphaFoldDB" id="A0A2T6BK87"/>
<evidence type="ECO:0000313" key="1">
    <source>
        <dbReference type="EMBL" id="PTX56474.1"/>
    </source>
</evidence>
<gene>
    <name evidence="1" type="ORF">C8N43_1133</name>
</gene>
<dbReference type="NCBIfam" id="NF047389">
    <property type="entry name" value="ATPase_Sll1717"/>
    <property type="match status" value="1"/>
</dbReference>
<organism evidence="1 2">
    <name type="scientific">Litoreibacter ponti</name>
    <dbReference type="NCBI Taxonomy" id="1510457"/>
    <lineage>
        <taxon>Bacteria</taxon>
        <taxon>Pseudomonadati</taxon>
        <taxon>Pseudomonadota</taxon>
        <taxon>Alphaproteobacteria</taxon>
        <taxon>Rhodobacterales</taxon>
        <taxon>Roseobacteraceae</taxon>
        <taxon>Litoreibacter</taxon>
    </lineage>
</organism>
<evidence type="ECO:0000313" key="2">
    <source>
        <dbReference type="Proteomes" id="UP000243978"/>
    </source>
</evidence>
<dbReference type="Proteomes" id="UP000243978">
    <property type="component" value="Unassembled WGS sequence"/>
</dbReference>
<dbReference type="SUPFAM" id="SSF52540">
    <property type="entry name" value="P-loop containing nucleoside triphosphate hydrolases"/>
    <property type="match status" value="1"/>
</dbReference>
<keyword evidence="2" id="KW-1185">Reference proteome</keyword>
<sequence>MKKRIYSKDISFGDIDARHEILARDERKQQLFLDSFFLPPSLNIDKLRNGERFLVCGPKGSGKTACLRYLQNQLDKNKNSKSKFIVFRDDVTTQDREKIIGLSKIRLYETQPDDESDEHDPLAMDCLSAWQLFIHREIADIISRSHDFCAKTPDVLGYIKLLNSFFSQYRTGVFKKILQSITKGRIKISGFGQGFEAEAEFIDRHGNIDVSEFVRYCNGIVTNLDFNAELSDPRINIFFDELNISFVSGLDFRQNAVLIRDLVSACGTLNSKFSEHSLPIFIYTAIRSEVADSVESSVRELKKWIDDQAEFVDWYTPRTDYNEQPILGLLNRRIAANEHRQLGLSEIPNEIEWNLYFDPKVGNIPFQNFLLFETWGRPRDLVRLFKSVTPHLEDHERFGGRSFAFGAKSYSKSCWDEKHDELNAKYPQSAIETIKRFLHNFDGTFSRSQFETRVIQISGSDPRAKQFFNDRNLDVFLEDLYKVGILGNILKSKKGGSYPSYLYTGLTTFNAHDVMCVHRSLWKELGLTNSQKLQSKPKRK</sequence>
<dbReference type="Gene3D" id="3.40.50.300">
    <property type="entry name" value="P-loop containing nucleotide triphosphate hydrolases"/>
    <property type="match status" value="1"/>
</dbReference>